<dbReference type="AlphaFoldDB" id="A0A6P1QZM4"/>
<accession>A0A6P1QZM4</accession>
<dbReference type="EMBL" id="CP029149">
    <property type="protein sequence ID" value="QHN66154.1"/>
    <property type="molecule type" value="Genomic_DNA"/>
</dbReference>
<gene>
    <name evidence="1" type="ORF">DBX24_08250</name>
</gene>
<proteinExistence type="predicted"/>
<evidence type="ECO:0000313" key="2">
    <source>
        <dbReference type="Proteomes" id="UP000464318"/>
    </source>
</evidence>
<evidence type="ECO:0000313" key="1">
    <source>
        <dbReference type="EMBL" id="QHN66154.1"/>
    </source>
</evidence>
<sequence>MSTEIAPHTLNLEVSYNGKSLTYTSTINVTEEDKKFSEYIADVLEYRPAVGQFINKLPAYEDQNTEQHLLAKAKKALVGDTKDLISLGGYGGFVIFSFDHTIPNLTGRDFKVLGNAFAGSSEPGIIMVAYDRNKNGKPDDNEWYEIAGSEHSSSETVKNYQITYFKPENEPSGEEKNYIKWEDNQGNSGFKSKNRFHSQSYYPLWLHQSTLSFSGTKLKDNYTQNGGANAHWTGKAYDFGYADNAPNESEASNIDISWAVDKNGKPVHLIGIDFIKVYTAINQEAGWLGEISTEIRGAYDLWIKNSTKNNK</sequence>
<reference evidence="1 2" key="1">
    <citation type="submission" date="2018-04" db="EMBL/GenBank/DDBJ databases">
        <title>Characteristic and Complete Genome Sequencing of A Novel Member of Infective Endocarditis Causative Bacteria: Bergeyella cardium QL-PH.</title>
        <authorList>
            <person name="Pan H."/>
            <person name="Sun E."/>
            <person name="Zhang Y."/>
        </authorList>
    </citation>
    <scope>NUCLEOTIDE SEQUENCE [LARGE SCALE GENOMIC DNA]</scope>
    <source>
        <strain evidence="1 2">HPQL</strain>
    </source>
</reference>
<organism evidence="1 2">
    <name type="scientific">Bergeyella cardium</name>
    <dbReference type="NCBI Taxonomy" id="1585976"/>
    <lineage>
        <taxon>Bacteria</taxon>
        <taxon>Pseudomonadati</taxon>
        <taxon>Bacteroidota</taxon>
        <taxon>Flavobacteriia</taxon>
        <taxon>Flavobacteriales</taxon>
        <taxon>Weeksellaceae</taxon>
        <taxon>Bergeyella</taxon>
    </lineage>
</organism>
<dbReference type="Proteomes" id="UP000464318">
    <property type="component" value="Chromosome"/>
</dbReference>
<dbReference type="OrthoDB" id="975810at2"/>
<keyword evidence="2" id="KW-1185">Reference proteome</keyword>
<protein>
    <submittedName>
        <fullName evidence="1">PKD domain-containing protein</fullName>
    </submittedName>
</protein>
<dbReference type="KEGG" id="bcad:DBX24_08250"/>
<name>A0A6P1QZM4_9FLAO</name>